<dbReference type="EMBL" id="JZWT02000027">
    <property type="protein sequence ID" value="MFB6491293.1"/>
    <property type="molecule type" value="Genomic_DNA"/>
</dbReference>
<evidence type="ECO:0000313" key="2">
    <source>
        <dbReference type="Proteomes" id="UP000033636"/>
    </source>
</evidence>
<dbReference type="Proteomes" id="UP000033636">
    <property type="component" value="Unassembled WGS sequence"/>
</dbReference>
<gene>
    <name evidence="1" type="ORF">TU35_008705</name>
</gene>
<name>A0ACC6V3D0_9CREN</name>
<protein>
    <submittedName>
        <fullName evidence="1">Ribbon-helix-helix protein, CopG family</fullName>
    </submittedName>
</protein>
<comment type="caution">
    <text evidence="1">The sequence shown here is derived from an EMBL/GenBank/DDBJ whole genome shotgun (WGS) entry which is preliminary data.</text>
</comment>
<evidence type="ECO:0000313" key="1">
    <source>
        <dbReference type="EMBL" id="MFB6491293.1"/>
    </source>
</evidence>
<reference evidence="1" key="1">
    <citation type="submission" date="2024-07" db="EMBL/GenBank/DDBJ databases">
        <title>Metagenome and Metagenome-Assembled Genomes of Archaea from a hot spring from the geothermal field of Los Azufres, Mexico.</title>
        <authorList>
            <person name="Marin-Paredes R."/>
            <person name="Martinez-Romero E."/>
            <person name="Servin-Garciduenas L.E."/>
        </authorList>
    </citation>
    <scope>NUCLEOTIDE SEQUENCE</scope>
</reference>
<accession>A0ACC6V3D0</accession>
<sequence>MIRVKIPKEVLKALEERAKREGLTVEDVIAGLLEAYLREKLAAAEAF</sequence>
<organism evidence="1 2">
    <name type="scientific">Thermoproteus sp. AZ2</name>
    <dbReference type="NCBI Taxonomy" id="1609232"/>
    <lineage>
        <taxon>Archaea</taxon>
        <taxon>Thermoproteota</taxon>
        <taxon>Thermoprotei</taxon>
        <taxon>Thermoproteales</taxon>
        <taxon>Thermoproteaceae</taxon>
        <taxon>Thermoproteus</taxon>
    </lineage>
</organism>
<proteinExistence type="predicted"/>